<dbReference type="RefSeq" id="WP_121155268.1">
    <property type="nucleotide sequence ID" value="NZ_CP032829.1"/>
</dbReference>
<organism evidence="2 3">
    <name type="scientific">Sphingomonas paeninsulae</name>
    <dbReference type="NCBI Taxonomy" id="2319844"/>
    <lineage>
        <taxon>Bacteria</taxon>
        <taxon>Pseudomonadati</taxon>
        <taxon>Pseudomonadota</taxon>
        <taxon>Alphaproteobacteria</taxon>
        <taxon>Sphingomonadales</taxon>
        <taxon>Sphingomonadaceae</taxon>
        <taxon>Sphingomonas</taxon>
    </lineage>
</organism>
<dbReference type="NCBIfam" id="TIGR01725">
    <property type="entry name" value="phge_HK97_gp10"/>
    <property type="match status" value="1"/>
</dbReference>
<dbReference type="KEGG" id="spha:D3Y57_19210"/>
<keyword evidence="3" id="KW-1185">Reference proteome</keyword>
<gene>
    <name evidence="2" type="ORF">D3Y57_19210</name>
</gene>
<protein>
    <submittedName>
        <fullName evidence="2">HK97 gp10 family phage protein</fullName>
    </submittedName>
</protein>
<dbReference type="AlphaFoldDB" id="A0A494TQR1"/>
<proteinExistence type="predicted"/>
<name>A0A494TQR1_SPHPE</name>
<evidence type="ECO:0000313" key="3">
    <source>
        <dbReference type="Proteomes" id="UP000276254"/>
    </source>
</evidence>
<dbReference type="Proteomes" id="UP000276254">
    <property type="component" value="Chromosome"/>
</dbReference>
<evidence type="ECO:0000256" key="1">
    <source>
        <dbReference type="SAM" id="MobiDB-lite"/>
    </source>
</evidence>
<dbReference type="InterPro" id="IPR010064">
    <property type="entry name" value="HK97-gp10_tail"/>
</dbReference>
<evidence type="ECO:0000313" key="2">
    <source>
        <dbReference type="EMBL" id="AYJ88136.1"/>
    </source>
</evidence>
<reference evidence="2 3" key="1">
    <citation type="submission" date="2018-09" db="EMBL/GenBank/DDBJ databases">
        <title>Sphingomonas peninsula sp. nov., isolated from fildes peninsula, Antarctic soil.</title>
        <authorList>
            <person name="Yingchao G."/>
        </authorList>
    </citation>
    <scope>NUCLEOTIDE SEQUENCE [LARGE SCALE GENOMIC DNA]</scope>
    <source>
        <strain evidence="2 3">YZ-8</strain>
    </source>
</reference>
<dbReference type="EMBL" id="CP032829">
    <property type="protein sequence ID" value="AYJ88136.1"/>
    <property type="molecule type" value="Genomic_DNA"/>
</dbReference>
<accession>A0A494TQR1</accession>
<sequence>MAVTGCKTHTDRLKRMASQANVERVGKALFKAGLAIQVEAQTSITKGKVSGKGHVRSKPGQAPNEDTGVLSGNIETVQEAPLRVTVSSNAPYAIPLELGTSKMAARPYMKPAVAKKRDEVTAYVRRVIQNTIGG</sequence>
<dbReference type="OrthoDB" id="7428419at2"/>
<feature type="region of interest" description="Disordered" evidence="1">
    <location>
        <begin position="46"/>
        <end position="70"/>
    </location>
</feature>